<reference evidence="6 7" key="1">
    <citation type="submission" date="2018-08" db="EMBL/GenBank/DDBJ databases">
        <title>Actinomadura jelena sp. nov., a novel Actinomycete isolated from soil in Chad.</title>
        <authorList>
            <person name="Shi L."/>
        </authorList>
    </citation>
    <scope>NUCLEOTIDE SEQUENCE [LARGE SCALE GENOMIC DNA]</scope>
    <source>
        <strain evidence="6 7">NEAU-G17</strain>
    </source>
</reference>
<dbReference type="GO" id="GO:0000155">
    <property type="term" value="F:phosphorelay sensor kinase activity"/>
    <property type="evidence" value="ECO:0007669"/>
    <property type="project" value="InterPro"/>
</dbReference>
<sequence>TAREALAAARAASVELRSLSLAPEIAAARGLLASGGIEADVATGHREPLGRAGALLAVVLREAVTDVVRRGTARHCEITTAEDGGLLTLRVVNDGVRTSEQGAHALEGPAARIAAAGGRLRTGLEPDGRFAVEASVRVPEDRPVAEATAERRLAVGLLAATVAVMVVKGLLQVPPRDLPVAVPCFLAMAVVLRWTRPRGRDRLPLLAVQAVATFVPLFVLHQPWGTLPGFLVGSLFVLLPVRVAAALGALALVLTGAAVRGDGMVVNTLVSVPVTALVVYGLLRLARLADELRDAAAARARAAVVQERLRAARDLHDLLGHGLAAILVKGELARRLADRDPDRAAREFADMVAMARRARADMAAVTGTAPHLEFGPELESALGVLAAAGIETTVHREGDPPADAEPVLAIVLREAVTNVLRHSSAKHVDIKVTADALTIENDGVSGDVTPPGSGLGNLSTRLAAIEADLETSRTPTAFRLTASLPRRP</sequence>
<dbReference type="AlphaFoldDB" id="A0A372JEK7"/>
<dbReference type="SUPFAM" id="SSF55874">
    <property type="entry name" value="ATPase domain of HSP90 chaperone/DNA topoisomerase II/histidine kinase"/>
    <property type="match status" value="1"/>
</dbReference>
<dbReference type="PANTHER" id="PTHR24421">
    <property type="entry name" value="NITRATE/NITRITE SENSOR PROTEIN NARX-RELATED"/>
    <property type="match status" value="1"/>
</dbReference>
<dbReference type="InterPro" id="IPR011712">
    <property type="entry name" value="Sig_transdc_His_kin_sub3_dim/P"/>
</dbReference>
<feature type="domain" description="Signal transduction histidine kinase subgroup 3 dimerisation and phosphoacceptor" evidence="5">
    <location>
        <begin position="307"/>
        <end position="362"/>
    </location>
</feature>
<feature type="non-terminal residue" evidence="6">
    <location>
        <position position="1"/>
    </location>
</feature>
<dbReference type="EMBL" id="QURH01000808">
    <property type="protein sequence ID" value="RFU38412.1"/>
    <property type="molecule type" value="Genomic_DNA"/>
</dbReference>
<proteinExistence type="predicted"/>
<feature type="transmembrane region" description="Helical" evidence="4">
    <location>
        <begin position="230"/>
        <end position="253"/>
    </location>
</feature>
<feature type="transmembrane region" description="Helical" evidence="4">
    <location>
        <begin position="206"/>
        <end position="224"/>
    </location>
</feature>
<dbReference type="Gene3D" id="1.20.5.1930">
    <property type="match status" value="1"/>
</dbReference>
<gene>
    <name evidence="6" type="ORF">DZF91_27825</name>
</gene>
<dbReference type="RefSeq" id="WP_117360098.1">
    <property type="nucleotide sequence ID" value="NZ_QURH01000808.1"/>
</dbReference>
<evidence type="ECO:0000256" key="1">
    <source>
        <dbReference type="ARBA" id="ARBA00022679"/>
    </source>
</evidence>
<dbReference type="Gene3D" id="3.30.565.10">
    <property type="entry name" value="Histidine kinase-like ATPase, C-terminal domain"/>
    <property type="match status" value="2"/>
</dbReference>
<keyword evidence="2 6" id="KW-0418">Kinase</keyword>
<evidence type="ECO:0000259" key="5">
    <source>
        <dbReference type="Pfam" id="PF07730"/>
    </source>
</evidence>
<dbReference type="Proteomes" id="UP000261811">
    <property type="component" value="Unassembled WGS sequence"/>
</dbReference>
<keyword evidence="3" id="KW-0902">Two-component regulatory system</keyword>
<organism evidence="6 7">
    <name type="scientific">Actinomadura logoneensis</name>
    <dbReference type="NCBI Taxonomy" id="2293572"/>
    <lineage>
        <taxon>Bacteria</taxon>
        <taxon>Bacillati</taxon>
        <taxon>Actinomycetota</taxon>
        <taxon>Actinomycetes</taxon>
        <taxon>Streptosporangiales</taxon>
        <taxon>Thermomonosporaceae</taxon>
        <taxon>Actinomadura</taxon>
    </lineage>
</organism>
<dbReference type="InterPro" id="IPR050482">
    <property type="entry name" value="Sensor_HK_TwoCompSys"/>
</dbReference>
<dbReference type="GO" id="GO:0016020">
    <property type="term" value="C:membrane"/>
    <property type="evidence" value="ECO:0007669"/>
    <property type="project" value="InterPro"/>
</dbReference>
<accession>A0A372JEK7</accession>
<keyword evidence="4" id="KW-1133">Transmembrane helix</keyword>
<evidence type="ECO:0000256" key="3">
    <source>
        <dbReference type="ARBA" id="ARBA00023012"/>
    </source>
</evidence>
<keyword evidence="1" id="KW-0808">Transferase</keyword>
<comment type="caution">
    <text evidence="6">The sequence shown here is derived from an EMBL/GenBank/DDBJ whole genome shotgun (WGS) entry which is preliminary data.</text>
</comment>
<dbReference type="GO" id="GO:0046983">
    <property type="term" value="F:protein dimerization activity"/>
    <property type="evidence" value="ECO:0007669"/>
    <property type="project" value="InterPro"/>
</dbReference>
<keyword evidence="7" id="KW-1185">Reference proteome</keyword>
<feature type="transmembrane region" description="Helical" evidence="4">
    <location>
        <begin position="265"/>
        <end position="283"/>
    </location>
</feature>
<evidence type="ECO:0000256" key="2">
    <source>
        <dbReference type="ARBA" id="ARBA00022777"/>
    </source>
</evidence>
<evidence type="ECO:0000313" key="6">
    <source>
        <dbReference type="EMBL" id="RFU38412.1"/>
    </source>
</evidence>
<keyword evidence="4" id="KW-0472">Membrane</keyword>
<dbReference type="PANTHER" id="PTHR24421:SF63">
    <property type="entry name" value="SENSOR HISTIDINE KINASE DESK"/>
    <property type="match status" value="1"/>
</dbReference>
<dbReference type="InterPro" id="IPR036890">
    <property type="entry name" value="HATPase_C_sf"/>
</dbReference>
<dbReference type="OrthoDB" id="5241784at2"/>
<protein>
    <submittedName>
        <fullName evidence="6">Two-component sensor histidine kinase</fullName>
    </submittedName>
</protein>
<evidence type="ECO:0000313" key="7">
    <source>
        <dbReference type="Proteomes" id="UP000261811"/>
    </source>
</evidence>
<name>A0A372JEK7_9ACTN</name>
<dbReference type="Pfam" id="PF07730">
    <property type="entry name" value="HisKA_3"/>
    <property type="match status" value="1"/>
</dbReference>
<evidence type="ECO:0000256" key="4">
    <source>
        <dbReference type="SAM" id="Phobius"/>
    </source>
</evidence>
<keyword evidence="4" id="KW-0812">Transmembrane</keyword>